<dbReference type="Pfam" id="PF03949">
    <property type="entry name" value="Malic_M"/>
    <property type="match status" value="1"/>
</dbReference>
<proteinExistence type="inferred from homology"/>
<dbReference type="SUPFAM" id="SSF51735">
    <property type="entry name" value="NAD(P)-binding Rossmann-fold domains"/>
    <property type="match status" value="1"/>
</dbReference>
<gene>
    <name evidence="9" type="ORF">ACFFGV_20630</name>
</gene>
<dbReference type="InterPro" id="IPR051674">
    <property type="entry name" value="Malate_Decarboxylase"/>
</dbReference>
<dbReference type="PANTHER" id="PTHR43237:SF4">
    <property type="entry name" value="NADP-DEPENDENT MALIC ENZYME"/>
    <property type="match status" value="1"/>
</dbReference>
<organism evidence="9 10">
    <name type="scientific">Pontibacillus salicampi</name>
    <dbReference type="NCBI Taxonomy" id="1449801"/>
    <lineage>
        <taxon>Bacteria</taxon>
        <taxon>Bacillati</taxon>
        <taxon>Bacillota</taxon>
        <taxon>Bacilli</taxon>
        <taxon>Bacillales</taxon>
        <taxon>Bacillaceae</taxon>
        <taxon>Pontibacillus</taxon>
    </lineage>
</organism>
<reference evidence="9 10" key="1">
    <citation type="submission" date="2024-09" db="EMBL/GenBank/DDBJ databases">
        <authorList>
            <person name="Sun Q."/>
            <person name="Mori K."/>
        </authorList>
    </citation>
    <scope>NUCLEOTIDE SEQUENCE [LARGE SCALE GENOMIC DNA]</scope>
    <source>
        <strain evidence="9 10">NCAIM B.02529</strain>
    </source>
</reference>
<accession>A0ABV6LU92</accession>
<evidence type="ECO:0000256" key="2">
    <source>
        <dbReference type="ARBA" id="ARBA00001946"/>
    </source>
</evidence>
<evidence type="ECO:0000259" key="7">
    <source>
        <dbReference type="SMART" id="SM00919"/>
    </source>
</evidence>
<evidence type="ECO:0000256" key="5">
    <source>
        <dbReference type="ARBA" id="ARBA00023002"/>
    </source>
</evidence>
<dbReference type="PRINTS" id="PR00072">
    <property type="entry name" value="MALOXRDTASE"/>
</dbReference>
<dbReference type="SMART" id="SM01274">
    <property type="entry name" value="malic"/>
    <property type="match status" value="1"/>
</dbReference>
<dbReference type="PANTHER" id="PTHR43237">
    <property type="entry name" value="NADP-DEPENDENT MALIC ENZYME"/>
    <property type="match status" value="1"/>
</dbReference>
<dbReference type="InterPro" id="IPR001891">
    <property type="entry name" value="Malic_OxRdtase"/>
</dbReference>
<dbReference type="InterPro" id="IPR036291">
    <property type="entry name" value="NAD(P)-bd_dom_sf"/>
</dbReference>
<dbReference type="SUPFAM" id="SSF53223">
    <property type="entry name" value="Aminoacid dehydrogenase-like, N-terminal domain"/>
    <property type="match status" value="1"/>
</dbReference>
<keyword evidence="4 6" id="KW-0479">Metal-binding</keyword>
<sequence>MSKSTMSIVLRLEIQKDQATFGEIATIVSDAGGDIVAIDVIKEGQGITVRDISININDEAKQHRIIQSVDNLPGVAIKHTSDRTFLVHKGGKIAISSKVQIDNREELSRVYTPEVARVCEAIDEDVTLASQFTIKKNTVAVISDGTAVLGLGTIKPEAAMPVMEGKAMLFKQFAGVDAFPICIHPQSTPEETVKLITSLSPTFGGINLEDIASPACFDIEQKLKEQLDIPVFHDDQHGTAIVALAGLLNALKIVDKELAACKIVVCGIGAAGIAITNMLLTAGAANIIGVDVDGALIRSSSYDNASWNDIAQRTNPHQESGSLADVLCNADIFIGVSAPGIVKQEQVKSMAKDPILFALANPHPEITPEEAGPYARIMATGRSDYPNQVNNVLCFPGIFRGALDARASDINEEMKLAAAKAIASVIKEEELNEDYIIPSVFNENIVPAIRKAVMEAAQQTGAAKKE</sequence>
<evidence type="ECO:0000256" key="4">
    <source>
        <dbReference type="ARBA" id="ARBA00022723"/>
    </source>
</evidence>
<dbReference type="InterPro" id="IPR012302">
    <property type="entry name" value="Malic_NAD-bd"/>
</dbReference>
<evidence type="ECO:0000259" key="8">
    <source>
        <dbReference type="SMART" id="SM01274"/>
    </source>
</evidence>
<comment type="cofactor">
    <cofactor evidence="1">
        <name>Mn(2+)</name>
        <dbReference type="ChEBI" id="CHEBI:29035"/>
    </cofactor>
</comment>
<dbReference type="PIRSF" id="PIRSF000106">
    <property type="entry name" value="ME"/>
    <property type="match status" value="1"/>
</dbReference>
<dbReference type="Gene3D" id="3.40.50.10380">
    <property type="entry name" value="Malic enzyme, N-terminal domain"/>
    <property type="match status" value="1"/>
</dbReference>
<dbReference type="InterPro" id="IPR015884">
    <property type="entry name" value="Malic_enzyme_CS"/>
</dbReference>
<evidence type="ECO:0000256" key="1">
    <source>
        <dbReference type="ARBA" id="ARBA00001936"/>
    </source>
</evidence>
<evidence type="ECO:0000256" key="6">
    <source>
        <dbReference type="RuleBase" id="RU003427"/>
    </source>
</evidence>
<dbReference type="InterPro" id="IPR045213">
    <property type="entry name" value="Malic_NAD-bd_bact_type"/>
</dbReference>
<dbReference type="RefSeq" id="WP_377351839.1">
    <property type="nucleotide sequence ID" value="NZ_JBHLTP010000024.1"/>
</dbReference>
<keyword evidence="10" id="KW-1185">Reference proteome</keyword>
<comment type="caution">
    <text evidence="9">The sequence shown here is derived from an EMBL/GenBank/DDBJ whole genome shotgun (WGS) entry which is preliminary data.</text>
</comment>
<dbReference type="PROSITE" id="PS00331">
    <property type="entry name" value="MALIC_ENZYMES"/>
    <property type="match status" value="1"/>
</dbReference>
<evidence type="ECO:0000313" key="9">
    <source>
        <dbReference type="EMBL" id="MFC0525984.1"/>
    </source>
</evidence>
<evidence type="ECO:0000313" key="10">
    <source>
        <dbReference type="Proteomes" id="UP001589836"/>
    </source>
</evidence>
<dbReference type="InterPro" id="IPR037062">
    <property type="entry name" value="Malic_N_dom_sf"/>
</dbReference>
<keyword evidence="5" id="KW-0560">Oxidoreductase</keyword>
<dbReference type="Gene3D" id="3.40.50.720">
    <property type="entry name" value="NAD(P)-binding Rossmann-like Domain"/>
    <property type="match status" value="1"/>
</dbReference>
<protein>
    <submittedName>
        <fullName evidence="9">NAD-dependent malic enzyme</fullName>
    </submittedName>
</protein>
<feature type="domain" description="Malic enzyme N-terminal" evidence="8">
    <location>
        <begin position="90"/>
        <end position="224"/>
    </location>
</feature>
<dbReference type="CDD" id="cd05311">
    <property type="entry name" value="NAD_bind_2_malic_enz"/>
    <property type="match status" value="1"/>
</dbReference>
<name>A0ABV6LU92_9BACI</name>
<dbReference type="InterPro" id="IPR046346">
    <property type="entry name" value="Aminoacid_DH-like_N_sf"/>
</dbReference>
<comment type="cofactor">
    <cofactor evidence="2">
        <name>Mg(2+)</name>
        <dbReference type="ChEBI" id="CHEBI:18420"/>
    </cofactor>
</comment>
<dbReference type="InterPro" id="IPR012301">
    <property type="entry name" value="Malic_N_dom"/>
</dbReference>
<dbReference type="Pfam" id="PF00390">
    <property type="entry name" value="malic"/>
    <property type="match status" value="1"/>
</dbReference>
<dbReference type="Proteomes" id="UP001589836">
    <property type="component" value="Unassembled WGS sequence"/>
</dbReference>
<dbReference type="SMART" id="SM00919">
    <property type="entry name" value="Malic_M"/>
    <property type="match status" value="1"/>
</dbReference>
<dbReference type="EMBL" id="JBHLTP010000024">
    <property type="protein sequence ID" value="MFC0525984.1"/>
    <property type="molecule type" value="Genomic_DNA"/>
</dbReference>
<feature type="domain" description="Malic enzyme NAD-binding" evidence="7">
    <location>
        <begin position="236"/>
        <end position="458"/>
    </location>
</feature>
<evidence type="ECO:0000256" key="3">
    <source>
        <dbReference type="ARBA" id="ARBA00008785"/>
    </source>
</evidence>
<comment type="similarity">
    <text evidence="3 6">Belongs to the malic enzymes family.</text>
</comment>